<keyword evidence="1" id="KW-0472">Membrane</keyword>
<protein>
    <submittedName>
        <fullName evidence="2">Uncharacterized protein</fullName>
    </submittedName>
</protein>
<feature type="transmembrane region" description="Helical" evidence="1">
    <location>
        <begin position="83"/>
        <end position="104"/>
    </location>
</feature>
<feature type="transmembrane region" description="Helical" evidence="1">
    <location>
        <begin position="55"/>
        <end position="77"/>
    </location>
</feature>
<evidence type="ECO:0000313" key="2">
    <source>
        <dbReference type="EMBL" id="CAG6740736.1"/>
    </source>
</evidence>
<keyword evidence="1" id="KW-0812">Transmembrane</keyword>
<dbReference type="AlphaFoldDB" id="A0A8D8Z6N3"/>
<dbReference type="EMBL" id="HBUF01420650">
    <property type="protein sequence ID" value="CAG6740736.1"/>
    <property type="molecule type" value="Transcribed_RNA"/>
</dbReference>
<evidence type="ECO:0000256" key="1">
    <source>
        <dbReference type="SAM" id="Phobius"/>
    </source>
</evidence>
<proteinExistence type="predicted"/>
<name>A0A8D8Z6N3_9HEMI</name>
<keyword evidence="1" id="KW-1133">Transmembrane helix</keyword>
<reference evidence="2" key="1">
    <citation type="submission" date="2021-05" db="EMBL/GenBank/DDBJ databases">
        <authorList>
            <person name="Alioto T."/>
            <person name="Alioto T."/>
            <person name="Gomez Garrido J."/>
        </authorList>
    </citation>
    <scope>NUCLEOTIDE SEQUENCE</scope>
</reference>
<organism evidence="2">
    <name type="scientific">Cacopsylla melanoneura</name>
    <dbReference type="NCBI Taxonomy" id="428564"/>
    <lineage>
        <taxon>Eukaryota</taxon>
        <taxon>Metazoa</taxon>
        <taxon>Ecdysozoa</taxon>
        <taxon>Arthropoda</taxon>
        <taxon>Hexapoda</taxon>
        <taxon>Insecta</taxon>
        <taxon>Pterygota</taxon>
        <taxon>Neoptera</taxon>
        <taxon>Paraneoptera</taxon>
        <taxon>Hemiptera</taxon>
        <taxon>Sternorrhyncha</taxon>
        <taxon>Psylloidea</taxon>
        <taxon>Psyllidae</taxon>
        <taxon>Psyllinae</taxon>
        <taxon>Cacopsylla</taxon>
    </lineage>
</organism>
<sequence length="125" mass="14607">MCRDEDRPGGPHQTHVDINKNEDYIPRITLALLALHIDDETVSDYVREDKPTFMILYTLTLPTYICTLYYYCIFSYLNGSINMVYSFTHSFIPIITLALLTLLINDKTVPEYVRVDKPTFMIYPE</sequence>
<accession>A0A8D8Z6N3</accession>